<dbReference type="Proteomes" id="UP001516400">
    <property type="component" value="Unassembled WGS sequence"/>
</dbReference>
<protein>
    <submittedName>
        <fullName evidence="1">Uncharacterized protein</fullName>
    </submittedName>
</protein>
<name>A0ABD2MI90_9CUCU</name>
<dbReference type="EMBL" id="JABFTP020000001">
    <property type="protein sequence ID" value="KAL3266079.1"/>
    <property type="molecule type" value="Genomic_DNA"/>
</dbReference>
<sequence length="104" mass="11744">MSFDERHLIIRMPNSPLSRLKSRTAFLTRTYVNLKDTSALFGRPSGEETCRMATKAVNRMRTRVTPVKLHAIPILDNTIQPIVNGDSRLCPIQHQGIKDEGLSL</sequence>
<dbReference type="AlphaFoldDB" id="A0ABD2MI90"/>
<gene>
    <name evidence="1" type="ORF">HHI36_010265</name>
</gene>
<comment type="caution">
    <text evidence="1">The sequence shown here is derived from an EMBL/GenBank/DDBJ whole genome shotgun (WGS) entry which is preliminary data.</text>
</comment>
<organism evidence="1 2">
    <name type="scientific">Cryptolaemus montrouzieri</name>
    <dbReference type="NCBI Taxonomy" id="559131"/>
    <lineage>
        <taxon>Eukaryota</taxon>
        <taxon>Metazoa</taxon>
        <taxon>Ecdysozoa</taxon>
        <taxon>Arthropoda</taxon>
        <taxon>Hexapoda</taxon>
        <taxon>Insecta</taxon>
        <taxon>Pterygota</taxon>
        <taxon>Neoptera</taxon>
        <taxon>Endopterygota</taxon>
        <taxon>Coleoptera</taxon>
        <taxon>Polyphaga</taxon>
        <taxon>Cucujiformia</taxon>
        <taxon>Coccinelloidea</taxon>
        <taxon>Coccinellidae</taxon>
        <taxon>Scymninae</taxon>
        <taxon>Scymnini</taxon>
        <taxon>Cryptolaemus</taxon>
    </lineage>
</organism>
<reference evidence="1 2" key="1">
    <citation type="journal article" date="2021" name="BMC Biol.">
        <title>Horizontally acquired antibacterial genes associated with adaptive radiation of ladybird beetles.</title>
        <authorList>
            <person name="Li H.S."/>
            <person name="Tang X.F."/>
            <person name="Huang Y.H."/>
            <person name="Xu Z.Y."/>
            <person name="Chen M.L."/>
            <person name="Du X.Y."/>
            <person name="Qiu B.Y."/>
            <person name="Chen P.T."/>
            <person name="Zhang W."/>
            <person name="Slipinski A."/>
            <person name="Escalona H.E."/>
            <person name="Waterhouse R.M."/>
            <person name="Zwick A."/>
            <person name="Pang H."/>
        </authorList>
    </citation>
    <scope>NUCLEOTIDE SEQUENCE [LARGE SCALE GENOMIC DNA]</scope>
    <source>
        <strain evidence="1">SYSU2018</strain>
    </source>
</reference>
<proteinExistence type="predicted"/>
<evidence type="ECO:0000313" key="1">
    <source>
        <dbReference type="EMBL" id="KAL3266079.1"/>
    </source>
</evidence>
<evidence type="ECO:0000313" key="2">
    <source>
        <dbReference type="Proteomes" id="UP001516400"/>
    </source>
</evidence>
<accession>A0ABD2MI90</accession>
<keyword evidence="2" id="KW-1185">Reference proteome</keyword>